<evidence type="ECO:0000313" key="2">
    <source>
        <dbReference type="Proteomes" id="UP000027222"/>
    </source>
</evidence>
<evidence type="ECO:0000313" key="1">
    <source>
        <dbReference type="EMBL" id="KDR65468.1"/>
    </source>
</evidence>
<dbReference type="EMBL" id="KL142446">
    <property type="protein sequence ID" value="KDR65468.1"/>
    <property type="molecule type" value="Genomic_DNA"/>
</dbReference>
<gene>
    <name evidence="1" type="ORF">GALMADRAFT_48442</name>
</gene>
<dbReference type="OrthoDB" id="3062870at2759"/>
<name>A0A067SFF0_GALM3</name>
<accession>A0A067SFF0</accession>
<organism evidence="1 2">
    <name type="scientific">Galerina marginata (strain CBS 339.88)</name>
    <dbReference type="NCBI Taxonomy" id="685588"/>
    <lineage>
        <taxon>Eukaryota</taxon>
        <taxon>Fungi</taxon>
        <taxon>Dikarya</taxon>
        <taxon>Basidiomycota</taxon>
        <taxon>Agaricomycotina</taxon>
        <taxon>Agaricomycetes</taxon>
        <taxon>Agaricomycetidae</taxon>
        <taxon>Agaricales</taxon>
        <taxon>Agaricineae</taxon>
        <taxon>Strophariaceae</taxon>
        <taxon>Galerina</taxon>
    </lineage>
</organism>
<feature type="non-terminal residue" evidence="1">
    <location>
        <position position="1"/>
    </location>
</feature>
<proteinExistence type="predicted"/>
<dbReference type="AlphaFoldDB" id="A0A067SFF0"/>
<keyword evidence="2" id="KW-1185">Reference proteome</keyword>
<dbReference type="HOGENOM" id="CLU_003703_0_0_1"/>
<sequence>TQAQARRELAEDEESWLADGGVALHDTSPSSFLIMGLDLEDMQRRVSKLAKDHARGITETDGASLAEQRAILYQKIQSWRKVQAIYMPGLLQYLENEEKTKPGSTLDGTKAEEQYLWLPSGFPSSVHDKICISNLAISEDKLRTAQCHDSLSGLRDVLLLKSRMVLFKNKNVRGQREGTRSRSIIDRVHDRARKFAMRYRAARVAKFNLCGPGSWEQSLQVLSDSDIRSYQDPEKMKAKTGRKGTLEDSMIPQSISGDGIQGDEINLLNDRTKRDGTGLTRRTLSWIWMVDNNTHNTHSAENNADILRSEWARSRARANRATEEVALLREEMRRVLAFLDWKARWWSSKQASRLVQDVVLTEGLQAYAIDQASLQRQLQESFRVIWKEPL</sequence>
<protein>
    <submittedName>
        <fullName evidence="1">Uncharacterized protein</fullName>
    </submittedName>
</protein>
<dbReference type="STRING" id="685588.A0A067SFF0"/>
<dbReference type="Proteomes" id="UP000027222">
    <property type="component" value="Unassembled WGS sequence"/>
</dbReference>
<feature type="non-terminal residue" evidence="1">
    <location>
        <position position="390"/>
    </location>
</feature>
<reference evidence="2" key="1">
    <citation type="journal article" date="2014" name="Proc. Natl. Acad. Sci. U.S.A.">
        <title>Extensive sampling of basidiomycete genomes demonstrates inadequacy of the white-rot/brown-rot paradigm for wood decay fungi.</title>
        <authorList>
            <person name="Riley R."/>
            <person name="Salamov A.A."/>
            <person name="Brown D.W."/>
            <person name="Nagy L.G."/>
            <person name="Floudas D."/>
            <person name="Held B.W."/>
            <person name="Levasseur A."/>
            <person name="Lombard V."/>
            <person name="Morin E."/>
            <person name="Otillar R."/>
            <person name="Lindquist E.A."/>
            <person name="Sun H."/>
            <person name="LaButti K.M."/>
            <person name="Schmutz J."/>
            <person name="Jabbour D."/>
            <person name="Luo H."/>
            <person name="Baker S.E."/>
            <person name="Pisabarro A.G."/>
            <person name="Walton J.D."/>
            <person name="Blanchette R.A."/>
            <person name="Henrissat B."/>
            <person name="Martin F."/>
            <person name="Cullen D."/>
            <person name="Hibbett D.S."/>
            <person name="Grigoriev I.V."/>
        </authorList>
    </citation>
    <scope>NUCLEOTIDE SEQUENCE [LARGE SCALE GENOMIC DNA]</scope>
    <source>
        <strain evidence="2">CBS 339.88</strain>
    </source>
</reference>